<gene>
    <name evidence="2" type="ORF">HHK36_006353</name>
</gene>
<feature type="transmembrane region" description="Helical" evidence="1">
    <location>
        <begin position="138"/>
        <end position="156"/>
    </location>
</feature>
<accession>A0A834ZPE4</accession>
<dbReference type="AlphaFoldDB" id="A0A834ZPE4"/>
<sequence>MLSALRRNWSLVLFQVKSNRFERSLRHCMLVPCKIKVLEVNFLHPELDEWTGHEETMWAQRIFTKVDLGTEGSSLGTQLDFRCRVESAFLGGVTWRVCEKAHFLLCRQPLLQLWRCWVLFSMKEKKSRLGEQIKHKEGFQPFFGGMLDLLLLWWFLDQLKSSHLSSVGVVVAGIVAILELVSSALLLSLKANLETKAK</sequence>
<protein>
    <submittedName>
        <fullName evidence="2">Uncharacterized protein</fullName>
    </submittedName>
</protein>
<keyword evidence="1" id="KW-0472">Membrane</keyword>
<comment type="caution">
    <text evidence="2">The sequence shown here is derived from an EMBL/GenBank/DDBJ whole genome shotgun (WGS) entry which is preliminary data.</text>
</comment>
<dbReference type="EMBL" id="JABCRI010000004">
    <property type="protein sequence ID" value="KAF8407226.1"/>
    <property type="molecule type" value="Genomic_DNA"/>
</dbReference>
<keyword evidence="1" id="KW-0812">Transmembrane</keyword>
<evidence type="ECO:0000313" key="2">
    <source>
        <dbReference type="EMBL" id="KAF8407226.1"/>
    </source>
</evidence>
<organism evidence="2 3">
    <name type="scientific">Tetracentron sinense</name>
    <name type="common">Spur-leaf</name>
    <dbReference type="NCBI Taxonomy" id="13715"/>
    <lineage>
        <taxon>Eukaryota</taxon>
        <taxon>Viridiplantae</taxon>
        <taxon>Streptophyta</taxon>
        <taxon>Embryophyta</taxon>
        <taxon>Tracheophyta</taxon>
        <taxon>Spermatophyta</taxon>
        <taxon>Magnoliopsida</taxon>
        <taxon>Trochodendrales</taxon>
        <taxon>Trochodendraceae</taxon>
        <taxon>Tetracentron</taxon>
    </lineage>
</organism>
<evidence type="ECO:0000313" key="3">
    <source>
        <dbReference type="Proteomes" id="UP000655225"/>
    </source>
</evidence>
<name>A0A834ZPE4_TETSI</name>
<evidence type="ECO:0000256" key="1">
    <source>
        <dbReference type="SAM" id="Phobius"/>
    </source>
</evidence>
<dbReference type="Proteomes" id="UP000655225">
    <property type="component" value="Unassembled WGS sequence"/>
</dbReference>
<feature type="transmembrane region" description="Helical" evidence="1">
    <location>
        <begin position="168"/>
        <end position="189"/>
    </location>
</feature>
<keyword evidence="1" id="KW-1133">Transmembrane helix</keyword>
<reference evidence="2 3" key="1">
    <citation type="submission" date="2020-04" db="EMBL/GenBank/DDBJ databases">
        <title>Plant Genome Project.</title>
        <authorList>
            <person name="Zhang R.-G."/>
        </authorList>
    </citation>
    <scope>NUCLEOTIDE SEQUENCE [LARGE SCALE GENOMIC DNA]</scope>
    <source>
        <strain evidence="2">YNK0</strain>
        <tissue evidence="2">Leaf</tissue>
    </source>
</reference>
<proteinExistence type="predicted"/>
<keyword evidence="3" id="KW-1185">Reference proteome</keyword>